<dbReference type="AlphaFoldDB" id="A0A532V1D0"/>
<accession>A0A532V1D0</accession>
<comment type="caution">
    <text evidence="1">The sequence shown here is derived from an EMBL/GenBank/DDBJ whole genome shotgun (WGS) entry which is preliminary data.</text>
</comment>
<protein>
    <submittedName>
        <fullName evidence="1">Uncharacterized protein</fullName>
    </submittedName>
</protein>
<gene>
    <name evidence="1" type="ORF">CEE36_08820</name>
</gene>
<dbReference type="EMBL" id="NJBO01000015">
    <property type="protein sequence ID" value="TKJ40959.1"/>
    <property type="molecule type" value="Genomic_DNA"/>
</dbReference>
<proteinExistence type="predicted"/>
<sequence length="88" mass="9875">MKIKFVKEEHVTILLEYLDAPGVVLLFPSAQGEATRLGIEDADCTPDDYDFGGEADVWVELVTSRDHWLLIHMDPEEQPTGDATSKEE</sequence>
<name>A0A532V1D0_UNCT6</name>
<organism evidence="1 2">
    <name type="scientific">candidate division TA06 bacterium B3_TA06</name>
    <dbReference type="NCBI Taxonomy" id="2012487"/>
    <lineage>
        <taxon>Bacteria</taxon>
        <taxon>Bacteria division TA06</taxon>
    </lineage>
</organism>
<dbReference type="Proteomes" id="UP000317778">
    <property type="component" value="Unassembled WGS sequence"/>
</dbReference>
<evidence type="ECO:0000313" key="2">
    <source>
        <dbReference type="Proteomes" id="UP000317778"/>
    </source>
</evidence>
<reference evidence="1 2" key="1">
    <citation type="submission" date="2017-06" db="EMBL/GenBank/DDBJ databases">
        <title>Novel microbial phyla capable of carbon fixation and sulfur reduction in deep-sea sediments.</title>
        <authorList>
            <person name="Huang J."/>
            <person name="Baker B."/>
            <person name="Wang Y."/>
        </authorList>
    </citation>
    <scope>NUCLEOTIDE SEQUENCE [LARGE SCALE GENOMIC DNA]</scope>
    <source>
        <strain evidence="1">B3_TA06</strain>
    </source>
</reference>
<evidence type="ECO:0000313" key="1">
    <source>
        <dbReference type="EMBL" id="TKJ40959.1"/>
    </source>
</evidence>